<keyword evidence="3" id="KW-1185">Reference proteome</keyword>
<name>A0A1U9K9T4_9BACL</name>
<feature type="region of interest" description="Disordered" evidence="1">
    <location>
        <begin position="1"/>
        <end position="59"/>
    </location>
</feature>
<feature type="compositionally biased region" description="Basic and acidic residues" evidence="1">
    <location>
        <begin position="32"/>
        <end position="59"/>
    </location>
</feature>
<evidence type="ECO:0000313" key="3">
    <source>
        <dbReference type="Proteomes" id="UP000188603"/>
    </source>
</evidence>
<reference evidence="2 3" key="1">
    <citation type="journal article" date="2015" name="Int. J. Syst. Evol. Microbiol.">
        <title>Novibacillus thermophilus gen. nov., sp. nov., a Gram-staining-negative and moderately thermophilic member of the family Thermoactinomycetaceae.</title>
        <authorList>
            <person name="Yang G."/>
            <person name="Chen J."/>
            <person name="Zhou S."/>
        </authorList>
    </citation>
    <scope>NUCLEOTIDE SEQUENCE [LARGE SCALE GENOMIC DNA]</scope>
    <source>
        <strain evidence="2 3">SG-1</strain>
    </source>
</reference>
<organism evidence="2 3">
    <name type="scientific">Novibacillus thermophilus</name>
    <dbReference type="NCBI Taxonomy" id="1471761"/>
    <lineage>
        <taxon>Bacteria</taxon>
        <taxon>Bacillati</taxon>
        <taxon>Bacillota</taxon>
        <taxon>Bacilli</taxon>
        <taxon>Bacillales</taxon>
        <taxon>Thermoactinomycetaceae</taxon>
        <taxon>Novibacillus</taxon>
    </lineage>
</organism>
<evidence type="ECO:0000256" key="1">
    <source>
        <dbReference type="SAM" id="MobiDB-lite"/>
    </source>
</evidence>
<proteinExistence type="predicted"/>
<feature type="compositionally biased region" description="Basic residues" evidence="1">
    <location>
        <begin position="1"/>
        <end position="31"/>
    </location>
</feature>
<protein>
    <submittedName>
        <fullName evidence="2">Uncharacterized protein</fullName>
    </submittedName>
</protein>
<gene>
    <name evidence="2" type="ORF">B0W44_14490</name>
</gene>
<dbReference type="Proteomes" id="UP000188603">
    <property type="component" value="Chromosome"/>
</dbReference>
<dbReference type="KEGG" id="ntr:B0W44_14490"/>
<evidence type="ECO:0000313" key="2">
    <source>
        <dbReference type="EMBL" id="AQS56776.1"/>
    </source>
</evidence>
<dbReference type="EMBL" id="CP019699">
    <property type="protein sequence ID" value="AQS56776.1"/>
    <property type="molecule type" value="Genomic_DNA"/>
</dbReference>
<sequence length="59" mass="7139">MEKKNRRKRKRQVLRKKLQRLAKGPKKKREHTRNVHEKRDKTQGDVKKGHSLNEEGPKD</sequence>
<accession>A0A1U9K9T4</accession>
<dbReference type="AlphaFoldDB" id="A0A1U9K9T4"/>